<evidence type="ECO:0008006" key="4">
    <source>
        <dbReference type="Google" id="ProtNLM"/>
    </source>
</evidence>
<evidence type="ECO:0000313" key="3">
    <source>
        <dbReference type="Proteomes" id="UP001500363"/>
    </source>
</evidence>
<evidence type="ECO:0000313" key="2">
    <source>
        <dbReference type="EMBL" id="GAA1539814.1"/>
    </source>
</evidence>
<comment type="caution">
    <text evidence="2">The sequence shown here is derived from an EMBL/GenBank/DDBJ whole genome shotgun (WGS) entry which is preliminary data.</text>
</comment>
<proteinExistence type="predicted"/>
<keyword evidence="1" id="KW-0732">Signal</keyword>
<gene>
    <name evidence="2" type="ORF">GCM10009741_48210</name>
</gene>
<reference evidence="3" key="1">
    <citation type="journal article" date="2019" name="Int. J. Syst. Evol. Microbiol.">
        <title>The Global Catalogue of Microorganisms (GCM) 10K type strain sequencing project: providing services to taxonomists for standard genome sequencing and annotation.</title>
        <authorList>
            <consortium name="The Broad Institute Genomics Platform"/>
            <consortium name="The Broad Institute Genome Sequencing Center for Infectious Disease"/>
            <person name="Wu L."/>
            <person name="Ma J."/>
        </authorList>
    </citation>
    <scope>NUCLEOTIDE SEQUENCE [LARGE SCALE GENOMIC DNA]</scope>
    <source>
        <strain evidence="3">JCM 14303</strain>
    </source>
</reference>
<organism evidence="2 3">
    <name type="scientific">Kribbella lupini</name>
    <dbReference type="NCBI Taxonomy" id="291602"/>
    <lineage>
        <taxon>Bacteria</taxon>
        <taxon>Bacillati</taxon>
        <taxon>Actinomycetota</taxon>
        <taxon>Actinomycetes</taxon>
        <taxon>Propionibacteriales</taxon>
        <taxon>Kribbellaceae</taxon>
        <taxon>Kribbella</taxon>
    </lineage>
</organism>
<accession>A0ABP4MCM1</accession>
<sequence length="197" mass="21386">MKLYRPITIAVGVLFVLLGGLTRLLDPSSVYEDRTRIITKGAIGEDVKLFDSTVTVTRMRFAKSFAEDKDDSPRVDTEGVFVAVEYDAVRGTKDPGTNSATLTADDGSVYAPVSEIIESGINFTEPGFARSGALVFEVNPSDVVGLTFELAPYGELFNTLNQELAIDLGVPDEEIAERSIEQAEDQYVIPDSVVRVA</sequence>
<dbReference type="RefSeq" id="WP_344177713.1">
    <property type="nucleotide sequence ID" value="NZ_BAAANC010000002.1"/>
</dbReference>
<name>A0ABP4MCM1_9ACTN</name>
<evidence type="ECO:0000256" key="1">
    <source>
        <dbReference type="ARBA" id="ARBA00022729"/>
    </source>
</evidence>
<dbReference type="InterPro" id="IPR029050">
    <property type="entry name" value="Immunoprotect_excell_Ig-like"/>
</dbReference>
<dbReference type="Gene3D" id="2.60.40.1240">
    <property type="match status" value="1"/>
</dbReference>
<dbReference type="EMBL" id="BAAANC010000002">
    <property type="protein sequence ID" value="GAA1539814.1"/>
    <property type="molecule type" value="Genomic_DNA"/>
</dbReference>
<protein>
    <recommendedName>
        <fullName evidence="4">DUF4352 domain-containing protein</fullName>
    </recommendedName>
</protein>
<dbReference type="Proteomes" id="UP001500363">
    <property type="component" value="Unassembled WGS sequence"/>
</dbReference>
<keyword evidence="3" id="KW-1185">Reference proteome</keyword>